<sequence length="219" mass="24473">MSYNVRGMRDDYAALTAVIREARPHVVFVQESTLLFRWRARAADLARRSGLVYVCGGGHTGGNVILSSLAAKVHETREFLLPLQKGKHQRGAAIARLSVRERQFLAVGTHLSLWDEERETQARLLSEHIPAEVPMLLGGDLNEVPGGPVSRIFGARWRDVATVAEQGEAKTYSTVYPHQRLDYLWVDPLVTVSDYQVIDTPLSRRASDHLPILAELALR</sequence>
<keyword evidence="2" id="KW-0540">Nuclease</keyword>
<comment type="caution">
    <text evidence="2">The sequence shown here is derived from an EMBL/GenBank/DDBJ whole genome shotgun (WGS) entry which is preliminary data.</text>
</comment>
<dbReference type="Gene3D" id="3.60.10.10">
    <property type="entry name" value="Endonuclease/exonuclease/phosphatase"/>
    <property type="match status" value="1"/>
</dbReference>
<evidence type="ECO:0000313" key="2">
    <source>
        <dbReference type="EMBL" id="GAA1703737.1"/>
    </source>
</evidence>
<evidence type="ECO:0000313" key="3">
    <source>
        <dbReference type="Proteomes" id="UP001500618"/>
    </source>
</evidence>
<name>A0ABN2IF67_9ACTN</name>
<evidence type="ECO:0000259" key="1">
    <source>
        <dbReference type="Pfam" id="PF03372"/>
    </source>
</evidence>
<dbReference type="InterPro" id="IPR051916">
    <property type="entry name" value="GPI-anchor_lipid_remodeler"/>
</dbReference>
<dbReference type="SUPFAM" id="SSF56219">
    <property type="entry name" value="DNase I-like"/>
    <property type="match status" value="1"/>
</dbReference>
<keyword evidence="3" id="KW-1185">Reference proteome</keyword>
<dbReference type="Pfam" id="PF03372">
    <property type="entry name" value="Exo_endo_phos"/>
    <property type="match status" value="1"/>
</dbReference>
<dbReference type="EMBL" id="BAAANY010000029">
    <property type="protein sequence ID" value="GAA1703737.1"/>
    <property type="molecule type" value="Genomic_DNA"/>
</dbReference>
<reference evidence="2 3" key="1">
    <citation type="journal article" date="2019" name="Int. J. Syst. Evol. Microbiol.">
        <title>The Global Catalogue of Microorganisms (GCM) 10K type strain sequencing project: providing services to taxonomists for standard genome sequencing and annotation.</title>
        <authorList>
            <consortium name="The Broad Institute Genomics Platform"/>
            <consortium name="The Broad Institute Genome Sequencing Center for Infectious Disease"/>
            <person name="Wu L."/>
            <person name="Ma J."/>
        </authorList>
    </citation>
    <scope>NUCLEOTIDE SEQUENCE [LARGE SCALE GENOMIC DNA]</scope>
    <source>
        <strain evidence="2 3">JCM 14718</strain>
    </source>
</reference>
<organism evidence="2 3">
    <name type="scientific">Fodinicola feengrottensis</name>
    <dbReference type="NCBI Taxonomy" id="435914"/>
    <lineage>
        <taxon>Bacteria</taxon>
        <taxon>Bacillati</taxon>
        <taxon>Actinomycetota</taxon>
        <taxon>Actinomycetes</taxon>
        <taxon>Mycobacteriales</taxon>
        <taxon>Fodinicola</taxon>
    </lineage>
</organism>
<gene>
    <name evidence="2" type="ORF">GCM10009765_61230</name>
</gene>
<protein>
    <submittedName>
        <fullName evidence="2">Endonuclease/exonuclease/phosphatase family protein</fullName>
    </submittedName>
</protein>
<keyword evidence="2" id="KW-0255">Endonuclease</keyword>
<dbReference type="GO" id="GO:0004519">
    <property type="term" value="F:endonuclease activity"/>
    <property type="evidence" value="ECO:0007669"/>
    <property type="project" value="UniProtKB-KW"/>
</dbReference>
<proteinExistence type="predicted"/>
<dbReference type="PANTHER" id="PTHR14859">
    <property type="entry name" value="CALCOFLUOR WHITE HYPERSENSITIVE PROTEIN PRECURSOR"/>
    <property type="match status" value="1"/>
</dbReference>
<dbReference type="PANTHER" id="PTHR14859:SF1">
    <property type="entry name" value="PGAP2-INTERACTING PROTEIN"/>
    <property type="match status" value="1"/>
</dbReference>
<feature type="domain" description="Endonuclease/exonuclease/phosphatase" evidence="1">
    <location>
        <begin position="1"/>
        <end position="209"/>
    </location>
</feature>
<keyword evidence="2" id="KW-0378">Hydrolase</keyword>
<dbReference type="InterPro" id="IPR036691">
    <property type="entry name" value="Endo/exonu/phosph_ase_sf"/>
</dbReference>
<dbReference type="RefSeq" id="WP_344313796.1">
    <property type="nucleotide sequence ID" value="NZ_BAAANY010000029.1"/>
</dbReference>
<dbReference type="InterPro" id="IPR005135">
    <property type="entry name" value="Endo/exonuclease/phosphatase"/>
</dbReference>
<dbReference type="Proteomes" id="UP001500618">
    <property type="component" value="Unassembled WGS sequence"/>
</dbReference>
<accession>A0ABN2IF67</accession>